<keyword evidence="1" id="KW-0614">Plasmid</keyword>
<dbReference type="RefSeq" id="WP_245126833.1">
    <property type="nucleotide sequence ID" value="NZ_CP095064.1"/>
</dbReference>
<geneLocation type="plasmid" evidence="1 2">
    <name>unnamed3</name>
</geneLocation>
<accession>A0ABY4GEZ2</accession>
<evidence type="ECO:0000313" key="2">
    <source>
        <dbReference type="Proteomes" id="UP000830401"/>
    </source>
</evidence>
<reference evidence="1" key="1">
    <citation type="submission" date="2022-04" db="EMBL/GenBank/DDBJ databases">
        <title>Hymenobacter sp. isolated from the air.</title>
        <authorList>
            <person name="Won M."/>
            <person name="Lee C.-M."/>
            <person name="Woen H.-Y."/>
            <person name="Kwon S.-W."/>
        </authorList>
    </citation>
    <scope>NUCLEOTIDE SEQUENCE</scope>
    <source>
        <strain evidence="1">5420S-77</strain>
        <plasmid evidence="1">unnamed3</plasmid>
    </source>
</reference>
<evidence type="ECO:0000313" key="1">
    <source>
        <dbReference type="EMBL" id="UOQ69079.1"/>
    </source>
</evidence>
<sequence length="75" mass="8596">MIFWGSGLLLFENPNERMTLKPTETKVFRGGDIALYYTPTERETAPLPNLTAFAAHCNENFPSRYDLLFNRGLQV</sequence>
<keyword evidence="2" id="KW-1185">Reference proteome</keyword>
<organism evidence="1 2">
    <name type="scientific">Hymenobacter volaticus</name>
    <dbReference type="NCBI Taxonomy" id="2932254"/>
    <lineage>
        <taxon>Bacteria</taxon>
        <taxon>Pseudomonadati</taxon>
        <taxon>Bacteroidota</taxon>
        <taxon>Cytophagia</taxon>
        <taxon>Cytophagales</taxon>
        <taxon>Hymenobacteraceae</taxon>
        <taxon>Hymenobacter</taxon>
    </lineage>
</organism>
<protein>
    <submittedName>
        <fullName evidence="1">Uncharacterized protein</fullName>
    </submittedName>
</protein>
<dbReference type="EMBL" id="CP095064">
    <property type="protein sequence ID" value="UOQ69079.1"/>
    <property type="molecule type" value="Genomic_DNA"/>
</dbReference>
<gene>
    <name evidence="1" type="ORF">MUN86_26620</name>
</gene>
<dbReference type="Proteomes" id="UP000830401">
    <property type="component" value="Plasmid unnamed3"/>
</dbReference>
<proteinExistence type="predicted"/>
<name>A0ABY4GEZ2_9BACT</name>